<keyword evidence="3 6" id="KW-0808">Transferase</keyword>
<dbReference type="Pfam" id="PF05958">
    <property type="entry name" value="tRNA_U5-meth_tr"/>
    <property type="match status" value="1"/>
</dbReference>
<dbReference type="InterPro" id="IPR010280">
    <property type="entry name" value="U5_MeTrfase_fam"/>
</dbReference>
<dbReference type="GO" id="GO:0070475">
    <property type="term" value="P:rRNA base methylation"/>
    <property type="evidence" value="ECO:0007669"/>
    <property type="project" value="TreeGrafter"/>
</dbReference>
<dbReference type="InterPro" id="IPR012340">
    <property type="entry name" value="NA-bd_OB-fold"/>
</dbReference>
<evidence type="ECO:0000256" key="6">
    <source>
        <dbReference type="PROSITE-ProRule" id="PRU01024"/>
    </source>
</evidence>
<dbReference type="OrthoDB" id="9804590at2"/>
<dbReference type="PANTHER" id="PTHR11061">
    <property type="entry name" value="RNA M5U METHYLTRANSFERASE"/>
    <property type="match status" value="1"/>
</dbReference>
<keyword evidence="1" id="KW-0004">4Fe-4S</keyword>
<evidence type="ECO:0000256" key="3">
    <source>
        <dbReference type="ARBA" id="ARBA00022679"/>
    </source>
</evidence>
<dbReference type="Gene3D" id="3.40.50.150">
    <property type="entry name" value="Vaccinia Virus protein VP39"/>
    <property type="match status" value="1"/>
</dbReference>
<evidence type="ECO:0000256" key="7">
    <source>
        <dbReference type="PROSITE-ProRule" id="PRU10015"/>
    </source>
</evidence>
<feature type="active site" description="Nucleophile" evidence="6">
    <location>
        <position position="380"/>
    </location>
</feature>
<dbReference type="InterPro" id="IPR029063">
    <property type="entry name" value="SAM-dependent_MTases_sf"/>
</dbReference>
<evidence type="ECO:0000256" key="5">
    <source>
        <dbReference type="ARBA" id="ARBA00023014"/>
    </source>
</evidence>
<accession>A0A4Q9GQ10</accession>
<dbReference type="Gene3D" id="2.40.50.1070">
    <property type="match status" value="1"/>
</dbReference>
<reference evidence="8 9" key="1">
    <citation type="submission" date="2019-02" db="EMBL/GenBank/DDBJ databases">
        <title>Hansschlegelia quercus sp. nov., a novel methylotrophic bacterium from buds of oak (Quercus robur L.).</title>
        <authorList>
            <person name="Agafonova N.V."/>
            <person name="Kaparullina E.N."/>
            <person name="Grouzdev D.S."/>
            <person name="Doronina N.V."/>
        </authorList>
    </citation>
    <scope>NUCLEOTIDE SEQUENCE [LARGE SCALE GENOMIC DNA]</scope>
    <source>
        <strain evidence="8 9">Dub</strain>
    </source>
</reference>
<evidence type="ECO:0000313" key="9">
    <source>
        <dbReference type="Proteomes" id="UP000291613"/>
    </source>
</evidence>
<name>A0A4Q9GQ10_9HYPH</name>
<gene>
    <name evidence="8" type="ORF">EYR15_01605</name>
</gene>
<feature type="binding site" evidence="6">
    <location>
        <position position="259"/>
    </location>
    <ligand>
        <name>S-adenosyl-L-methionine</name>
        <dbReference type="ChEBI" id="CHEBI:59789"/>
    </ligand>
</feature>
<dbReference type="PROSITE" id="PS01230">
    <property type="entry name" value="TRMA_1"/>
    <property type="match status" value="1"/>
</dbReference>
<dbReference type="Gene3D" id="2.40.50.140">
    <property type="entry name" value="Nucleic acid-binding proteins"/>
    <property type="match status" value="1"/>
</dbReference>
<dbReference type="PROSITE" id="PS51687">
    <property type="entry name" value="SAM_MT_RNA_M5U"/>
    <property type="match status" value="1"/>
</dbReference>
<dbReference type="EMBL" id="SIUB01000001">
    <property type="protein sequence ID" value="TBN54884.1"/>
    <property type="molecule type" value="Genomic_DNA"/>
</dbReference>
<keyword evidence="1" id="KW-0479">Metal-binding</keyword>
<proteinExistence type="inferred from homology"/>
<feature type="active site" evidence="7">
    <location>
        <position position="380"/>
    </location>
</feature>
<dbReference type="InterPro" id="IPR030390">
    <property type="entry name" value="MeTrfase_TrmA_AS"/>
</dbReference>
<feature type="binding site" evidence="6">
    <location>
        <position position="306"/>
    </location>
    <ligand>
        <name>S-adenosyl-L-methionine</name>
        <dbReference type="ChEBI" id="CHEBI:59789"/>
    </ligand>
</feature>
<protein>
    <submittedName>
        <fullName evidence="8">Class I SAM-dependent RNA methyltransferase</fullName>
    </submittedName>
</protein>
<dbReference type="GO" id="GO:0051539">
    <property type="term" value="F:4 iron, 4 sulfur cluster binding"/>
    <property type="evidence" value="ECO:0007669"/>
    <property type="project" value="UniProtKB-KW"/>
</dbReference>
<keyword evidence="1" id="KW-0408">Iron</keyword>
<dbReference type="PANTHER" id="PTHR11061:SF49">
    <property type="entry name" value="23S RRNA (URACIL(1939)-C(5))-METHYLTRANSFERASE RLMD"/>
    <property type="match status" value="1"/>
</dbReference>
<keyword evidence="5" id="KW-0411">Iron-sulfur</keyword>
<feature type="binding site" evidence="6">
    <location>
        <position position="286"/>
    </location>
    <ligand>
        <name>S-adenosyl-L-methionine</name>
        <dbReference type="ChEBI" id="CHEBI:59789"/>
    </ligand>
</feature>
<dbReference type="SUPFAM" id="SSF53335">
    <property type="entry name" value="S-adenosyl-L-methionine-dependent methyltransferases"/>
    <property type="match status" value="1"/>
</dbReference>
<dbReference type="Proteomes" id="UP000291613">
    <property type="component" value="Unassembled WGS sequence"/>
</dbReference>
<keyword evidence="9" id="KW-1185">Reference proteome</keyword>
<keyword evidence="2 6" id="KW-0489">Methyltransferase</keyword>
<dbReference type="SUPFAM" id="SSF50249">
    <property type="entry name" value="Nucleic acid-binding proteins"/>
    <property type="match status" value="1"/>
</dbReference>
<organism evidence="8 9">
    <name type="scientific">Hansschlegelia quercus</name>
    <dbReference type="NCBI Taxonomy" id="2528245"/>
    <lineage>
        <taxon>Bacteria</taxon>
        <taxon>Pseudomonadati</taxon>
        <taxon>Pseudomonadota</taxon>
        <taxon>Alphaproteobacteria</taxon>
        <taxon>Hyphomicrobiales</taxon>
        <taxon>Methylopilaceae</taxon>
        <taxon>Hansschlegelia</taxon>
    </lineage>
</organism>
<feature type="binding site" evidence="6">
    <location>
        <position position="354"/>
    </location>
    <ligand>
        <name>S-adenosyl-L-methionine</name>
        <dbReference type="ChEBI" id="CHEBI:59789"/>
    </ligand>
</feature>
<comment type="caution">
    <text evidence="8">The sequence shown here is derived from an EMBL/GenBank/DDBJ whole genome shotgun (WGS) entry which is preliminary data.</text>
</comment>
<sequence length="422" mass="44321">MSNTSSRRRGALAETLRIDHLGHRGDGVAFTGSGQAFVARALAGELVEVERDGQRARLLRVVEPSPNRVEAYCPHVGYCGGCATQELAQGPALDWKRDLLVDAFRREGIDAADRIGATIDAHGAGRRRATFHARAGADGKLAIGFAEARSHAIAEIAGCPLFAPGLRGALSAARAVAEALRGKGKPLDLAVTATDSGMDLDVRGLGPLPEALRLKLVLLAERFDLARLSIHGEVVVERRKPVLFVGRATLNPPPGGFLQATAFGEDTLARLVVGAMAKAKRVADLFCGSGAFALRLAEAAETFAADADKPAVAALAQAAKGAQGLKRVTAEARDLFRRPLTSAELARFDAVTFDPPRAGAEAQARALAASKVKRVVAVSCSAATLARDSGILIGGGYRLERVTPVDQFRHSAHIEAVAVFSK</sequence>
<dbReference type="AlphaFoldDB" id="A0A4Q9GQ10"/>
<dbReference type="GO" id="GO:0070041">
    <property type="term" value="F:rRNA (uridine-C5-)-methyltransferase activity"/>
    <property type="evidence" value="ECO:0007669"/>
    <property type="project" value="TreeGrafter"/>
</dbReference>
<evidence type="ECO:0000256" key="4">
    <source>
        <dbReference type="ARBA" id="ARBA00022691"/>
    </source>
</evidence>
<keyword evidence="4 6" id="KW-0949">S-adenosyl-L-methionine</keyword>
<evidence type="ECO:0000313" key="8">
    <source>
        <dbReference type="EMBL" id="TBN54884.1"/>
    </source>
</evidence>
<comment type="similarity">
    <text evidence="6">Belongs to the class I-like SAM-binding methyltransferase superfamily. RNA M5U methyltransferase family.</text>
</comment>
<evidence type="ECO:0000256" key="1">
    <source>
        <dbReference type="ARBA" id="ARBA00022485"/>
    </source>
</evidence>
<evidence type="ECO:0000256" key="2">
    <source>
        <dbReference type="ARBA" id="ARBA00022603"/>
    </source>
</evidence>